<name>X1NJC2_9ZZZZ</name>
<sequence>MVKVAHKPPSRVRYEQSHPTMSCRLDKVTHDLLEQRLEDLGGVSFADFVKDSLGLLQLKMPDVKEIKATARGKGYNQARTEYRIWYLCAVCREPIYMLPNSDGHKAMIGYMKEHGWGHASCHEH</sequence>
<organism evidence="1">
    <name type="scientific">marine sediment metagenome</name>
    <dbReference type="NCBI Taxonomy" id="412755"/>
    <lineage>
        <taxon>unclassified sequences</taxon>
        <taxon>metagenomes</taxon>
        <taxon>ecological metagenomes</taxon>
    </lineage>
</organism>
<evidence type="ECO:0000313" key="1">
    <source>
        <dbReference type="EMBL" id="GAI44117.1"/>
    </source>
</evidence>
<gene>
    <name evidence="1" type="ORF">S06H3_50554</name>
</gene>
<comment type="caution">
    <text evidence="1">The sequence shown here is derived from an EMBL/GenBank/DDBJ whole genome shotgun (WGS) entry which is preliminary data.</text>
</comment>
<dbReference type="AlphaFoldDB" id="X1NJC2"/>
<protein>
    <submittedName>
        <fullName evidence="1">Uncharacterized protein</fullName>
    </submittedName>
</protein>
<dbReference type="EMBL" id="BARV01032018">
    <property type="protein sequence ID" value="GAI44117.1"/>
    <property type="molecule type" value="Genomic_DNA"/>
</dbReference>
<reference evidence="1" key="1">
    <citation type="journal article" date="2014" name="Front. Microbiol.">
        <title>High frequency of phylogenetically diverse reductive dehalogenase-homologous genes in deep subseafloor sedimentary metagenomes.</title>
        <authorList>
            <person name="Kawai M."/>
            <person name="Futagami T."/>
            <person name="Toyoda A."/>
            <person name="Takaki Y."/>
            <person name="Nishi S."/>
            <person name="Hori S."/>
            <person name="Arai W."/>
            <person name="Tsubouchi T."/>
            <person name="Morono Y."/>
            <person name="Uchiyama I."/>
            <person name="Ito T."/>
            <person name="Fujiyama A."/>
            <person name="Inagaki F."/>
            <person name="Takami H."/>
        </authorList>
    </citation>
    <scope>NUCLEOTIDE SEQUENCE</scope>
    <source>
        <strain evidence="1">Expedition CK06-06</strain>
    </source>
</reference>
<proteinExistence type="predicted"/>
<accession>X1NJC2</accession>